<dbReference type="CDD" id="cd01878">
    <property type="entry name" value="HflX"/>
    <property type="match status" value="1"/>
</dbReference>
<feature type="binding site" evidence="6">
    <location>
        <begin position="253"/>
        <end position="256"/>
    </location>
    <ligand>
        <name>GTP</name>
        <dbReference type="ChEBI" id="CHEBI:37565"/>
    </ligand>
</feature>
<comment type="similarity">
    <text evidence="5">Belongs to the TRAFAC class OBG-HflX-like GTPase superfamily. HflX GTPase family.</text>
</comment>
<accession>A0A7V3RE82</accession>
<dbReference type="HAMAP" id="MF_00900">
    <property type="entry name" value="GTPase_HflX"/>
    <property type="match status" value="1"/>
</dbReference>
<evidence type="ECO:0000256" key="1">
    <source>
        <dbReference type="ARBA" id="ARBA00022723"/>
    </source>
</evidence>
<keyword evidence="4 5" id="KW-0342">GTP-binding</keyword>
<dbReference type="EMBL" id="DTPE01000099">
    <property type="protein sequence ID" value="HGE74947.1"/>
    <property type="molecule type" value="Genomic_DNA"/>
</dbReference>
<dbReference type="InterPro" id="IPR016496">
    <property type="entry name" value="GTPase_HflX"/>
</dbReference>
<sequence>MGRGGKRRKKLKKAILIGITYHKGFEIEKSLAELGQLVRSIGIDPVATFWQLLRAPSPSYMGKGKLEKIASFIGMYGADGVVVDDELSTVQKNRIHEFLKVEILDRTQIILRAFSTSATTNEGKIEVELATLEYDLSHLKGSADLSRQGGGIGTVGPGESKLEMDRRTIKQKISRLHDELDKISKNKVVKKGKRESSVIPKISIVGYTNAGKSMLLKALSGFDVKSEDRLFTTLDPITKKVWLGQNLSALFSDTVGFISKLPTQLVRAFKSTLDEIRDADLLLLVLDGSDENIESKYSVSIDTIQSIGASSIPVLKIINKIDLCDEGRLSALSHDHPDAIFISAQKGLYLEDMVSRIRDEVSKDYVSKEIEVSAYLWSKISTMSGIRILNTVIDGAKVRASLLINPAIISKFMEVEDVLQ</sequence>
<dbReference type="InterPro" id="IPR006073">
    <property type="entry name" value="GTP-bd"/>
</dbReference>
<keyword evidence="2 5" id="KW-0547">Nucleotide-binding</keyword>
<dbReference type="PANTHER" id="PTHR10229">
    <property type="entry name" value="GTP-BINDING PROTEIN HFLX"/>
    <property type="match status" value="1"/>
</dbReference>
<evidence type="ECO:0000256" key="7">
    <source>
        <dbReference type="PIRSR" id="PIRSR006809-2"/>
    </source>
</evidence>
<comment type="subcellular location">
    <subcellularLocation>
        <location evidence="5">Cytoplasm</location>
    </subcellularLocation>
    <text evidence="5">May associate with membranes.</text>
</comment>
<dbReference type="Gene3D" id="3.40.50.11060">
    <property type="entry name" value="GTPase HflX, N-terminal domain"/>
    <property type="match status" value="1"/>
</dbReference>
<feature type="binding site" evidence="6">
    <location>
        <begin position="231"/>
        <end position="235"/>
    </location>
    <ligand>
        <name>GTP</name>
        <dbReference type="ChEBI" id="CHEBI:37565"/>
    </ligand>
</feature>
<feature type="binding site" evidence="7">
    <location>
        <position position="213"/>
    </location>
    <ligand>
        <name>Mg(2+)</name>
        <dbReference type="ChEBI" id="CHEBI:18420"/>
    </ligand>
</feature>
<feature type="domain" description="Hflx-type G" evidence="8">
    <location>
        <begin position="200"/>
        <end position="365"/>
    </location>
</feature>
<dbReference type="GO" id="GO:0043022">
    <property type="term" value="F:ribosome binding"/>
    <property type="evidence" value="ECO:0007669"/>
    <property type="project" value="TreeGrafter"/>
</dbReference>
<reference evidence="9" key="1">
    <citation type="journal article" date="2020" name="mSystems">
        <title>Genome- and Community-Level Interaction Insights into Carbon Utilization and Element Cycling Functions of Hydrothermarchaeota in Hydrothermal Sediment.</title>
        <authorList>
            <person name="Zhou Z."/>
            <person name="Liu Y."/>
            <person name="Xu W."/>
            <person name="Pan J."/>
            <person name="Luo Z.H."/>
            <person name="Li M."/>
        </authorList>
    </citation>
    <scope>NUCLEOTIDE SEQUENCE [LARGE SCALE GENOMIC DNA]</scope>
    <source>
        <strain evidence="9">SpSt-966</strain>
    </source>
</reference>
<dbReference type="Pfam" id="PF01926">
    <property type="entry name" value="MMR_HSR1"/>
    <property type="match status" value="1"/>
</dbReference>
<evidence type="ECO:0000256" key="3">
    <source>
        <dbReference type="ARBA" id="ARBA00022842"/>
    </source>
</evidence>
<organism evidence="9">
    <name type="scientific">Mesoaciditoga lauensis</name>
    <dbReference type="NCBI Taxonomy" id="1495039"/>
    <lineage>
        <taxon>Bacteria</taxon>
        <taxon>Thermotogati</taxon>
        <taxon>Thermotogota</taxon>
        <taxon>Thermotogae</taxon>
        <taxon>Mesoaciditogales</taxon>
        <taxon>Mesoaciditogaceae</taxon>
        <taxon>Mesoaciditoga</taxon>
    </lineage>
</organism>
<feature type="binding site" evidence="6">
    <location>
        <begin position="343"/>
        <end position="345"/>
    </location>
    <ligand>
        <name>GTP</name>
        <dbReference type="ChEBI" id="CHEBI:37565"/>
    </ligand>
</feature>
<dbReference type="Gene3D" id="3.40.50.300">
    <property type="entry name" value="P-loop containing nucleotide triphosphate hydrolases"/>
    <property type="match status" value="1"/>
</dbReference>
<dbReference type="PRINTS" id="PR00326">
    <property type="entry name" value="GTP1OBG"/>
</dbReference>
<dbReference type="GO" id="GO:0005525">
    <property type="term" value="F:GTP binding"/>
    <property type="evidence" value="ECO:0007669"/>
    <property type="project" value="UniProtKB-UniRule"/>
</dbReference>
<evidence type="ECO:0000256" key="4">
    <source>
        <dbReference type="ARBA" id="ARBA00023134"/>
    </source>
</evidence>
<evidence type="ECO:0000313" key="9">
    <source>
        <dbReference type="EMBL" id="HGE74947.1"/>
    </source>
</evidence>
<dbReference type="InterPro" id="IPR030394">
    <property type="entry name" value="G_HFLX_dom"/>
</dbReference>
<feature type="binding site" evidence="7">
    <location>
        <position position="233"/>
    </location>
    <ligand>
        <name>Mg(2+)</name>
        <dbReference type="ChEBI" id="CHEBI:18420"/>
    </ligand>
</feature>
<comment type="caution">
    <text evidence="9">The sequence shown here is derived from an EMBL/GenBank/DDBJ whole genome shotgun (WGS) entry which is preliminary data.</text>
</comment>
<evidence type="ECO:0000259" key="8">
    <source>
        <dbReference type="PROSITE" id="PS51705"/>
    </source>
</evidence>
<comment type="cofactor">
    <cofactor evidence="7">
        <name>Mg(2+)</name>
        <dbReference type="ChEBI" id="CHEBI:18420"/>
    </cofactor>
</comment>
<dbReference type="GO" id="GO:0003924">
    <property type="term" value="F:GTPase activity"/>
    <property type="evidence" value="ECO:0007669"/>
    <property type="project" value="UniProtKB-UniRule"/>
</dbReference>
<dbReference type="InterPro" id="IPR027417">
    <property type="entry name" value="P-loop_NTPase"/>
</dbReference>
<dbReference type="InterPro" id="IPR025121">
    <property type="entry name" value="GTPase_HflX_N"/>
</dbReference>
<evidence type="ECO:0000256" key="2">
    <source>
        <dbReference type="ARBA" id="ARBA00022741"/>
    </source>
</evidence>
<dbReference type="PIRSF" id="PIRSF006809">
    <property type="entry name" value="GTP-binding_hflX_prd"/>
    <property type="match status" value="1"/>
</dbReference>
<feature type="binding site" evidence="6">
    <location>
        <begin position="319"/>
        <end position="322"/>
    </location>
    <ligand>
        <name>GTP</name>
        <dbReference type="ChEBI" id="CHEBI:37565"/>
    </ligand>
</feature>
<proteinExistence type="inferred from homology"/>
<dbReference type="AlphaFoldDB" id="A0A7V3RE82"/>
<dbReference type="GO" id="GO:0046872">
    <property type="term" value="F:metal ion binding"/>
    <property type="evidence" value="ECO:0007669"/>
    <property type="project" value="UniProtKB-KW"/>
</dbReference>
<dbReference type="InterPro" id="IPR042108">
    <property type="entry name" value="GTPase_HflX_N_sf"/>
</dbReference>
<comment type="function">
    <text evidence="5">GTPase that associates with the 50S ribosomal subunit and may have a role during protein synthesis or ribosome biogenesis.</text>
</comment>
<gene>
    <name evidence="5 9" type="primary">hflX</name>
    <name evidence="9" type="ORF">ENX73_02350</name>
</gene>
<protein>
    <recommendedName>
        <fullName evidence="5">GTPase HflX</fullName>
    </recommendedName>
    <alternativeName>
        <fullName evidence="5">GTP-binding protein HflX</fullName>
    </alternativeName>
</protein>
<dbReference type="Pfam" id="PF16360">
    <property type="entry name" value="GTP-bdg_M"/>
    <property type="match status" value="1"/>
</dbReference>
<dbReference type="InterPro" id="IPR032305">
    <property type="entry name" value="GTP-bd_M"/>
</dbReference>
<dbReference type="Pfam" id="PF13167">
    <property type="entry name" value="GTP-bdg_N"/>
    <property type="match status" value="1"/>
</dbReference>
<dbReference type="PROSITE" id="PS51705">
    <property type="entry name" value="G_HFLX"/>
    <property type="match status" value="1"/>
</dbReference>
<keyword evidence="5" id="KW-0963">Cytoplasm</keyword>
<dbReference type="Gene3D" id="6.10.250.2860">
    <property type="match status" value="1"/>
</dbReference>
<comment type="subunit">
    <text evidence="5">Monomer. Associates with the 50S ribosomal subunit.</text>
</comment>
<dbReference type="NCBIfam" id="TIGR03156">
    <property type="entry name" value="GTP_HflX"/>
    <property type="match status" value="1"/>
</dbReference>
<evidence type="ECO:0000256" key="5">
    <source>
        <dbReference type="HAMAP-Rule" id="MF_00900"/>
    </source>
</evidence>
<evidence type="ECO:0000256" key="6">
    <source>
        <dbReference type="PIRSR" id="PIRSR006809-1"/>
    </source>
</evidence>
<dbReference type="PANTHER" id="PTHR10229:SF0">
    <property type="entry name" value="GTP-BINDING PROTEIN 6-RELATED"/>
    <property type="match status" value="1"/>
</dbReference>
<dbReference type="SUPFAM" id="SSF52540">
    <property type="entry name" value="P-loop containing nucleoside triphosphate hydrolases"/>
    <property type="match status" value="1"/>
</dbReference>
<name>A0A7V3RE82_9BACT</name>
<keyword evidence="1 7" id="KW-0479">Metal-binding</keyword>
<dbReference type="GO" id="GO:0005737">
    <property type="term" value="C:cytoplasm"/>
    <property type="evidence" value="ECO:0007669"/>
    <property type="project" value="UniProtKB-SubCell"/>
</dbReference>
<feature type="binding site" evidence="6">
    <location>
        <begin position="206"/>
        <end position="213"/>
    </location>
    <ligand>
        <name>GTP</name>
        <dbReference type="ChEBI" id="CHEBI:37565"/>
    </ligand>
</feature>
<keyword evidence="3 7" id="KW-0460">Magnesium</keyword>